<comment type="caution">
    <text evidence="3">The sequence shown here is derived from an EMBL/GenBank/DDBJ whole genome shotgun (WGS) entry which is preliminary data.</text>
</comment>
<comment type="function">
    <text evidence="1">Phosphorylates (R)-pantoate to form (R)-4-phosphopantoate in the CoA biosynthesis pathway.</text>
</comment>
<dbReference type="InterPro" id="IPR014721">
    <property type="entry name" value="Ribsml_uS5_D2-typ_fold_subgr"/>
</dbReference>
<evidence type="ECO:0000256" key="1">
    <source>
        <dbReference type="HAMAP-Rule" id="MF_02223"/>
    </source>
</evidence>
<dbReference type="GO" id="GO:0015937">
    <property type="term" value="P:coenzyme A biosynthetic process"/>
    <property type="evidence" value="ECO:0007669"/>
    <property type="project" value="UniProtKB-UniRule"/>
</dbReference>
<dbReference type="InterPro" id="IPR006204">
    <property type="entry name" value="GHMP_kinase_N_dom"/>
</dbReference>
<comment type="similarity">
    <text evidence="1">Belongs to the GHMP kinase family. PoK subfamily.</text>
</comment>
<reference evidence="3" key="1">
    <citation type="journal article" date="2014" name="Int. J. Syst. Evol. Microbiol.">
        <title>Complete genome sequence of Corynebacterium casei LMG S-19264T (=DSM 44701T), isolated from a smear-ripened cheese.</title>
        <authorList>
            <consortium name="US DOE Joint Genome Institute (JGI-PGF)"/>
            <person name="Walter F."/>
            <person name="Albersmeier A."/>
            <person name="Kalinowski J."/>
            <person name="Ruckert C."/>
        </authorList>
    </citation>
    <scope>NUCLEOTIDE SEQUENCE</scope>
    <source>
        <strain evidence="3">JCM 17820</strain>
    </source>
</reference>
<keyword evidence="4" id="KW-1185">Reference proteome</keyword>
<dbReference type="GO" id="GO:0005524">
    <property type="term" value="F:ATP binding"/>
    <property type="evidence" value="ECO:0007669"/>
    <property type="project" value="UniProtKB-KW"/>
</dbReference>
<dbReference type="PANTHER" id="PTHR42282:SF1">
    <property type="entry name" value="PANTOATE KINASE"/>
    <property type="match status" value="1"/>
</dbReference>
<evidence type="ECO:0000313" key="3">
    <source>
        <dbReference type="EMBL" id="GGN84567.1"/>
    </source>
</evidence>
<sequence length="302" mass="31122">MTILADDESNRQPLSGLVPDEWAMSDDARAFVPGHVTGFFTVDRADDPTKTGSRGGGIALSDGVSVTVEPAAETTVELDGERVEMDAVERVLAALRASARVTAETPLPLGAGFGVSGAMALGTALAANAAFDRHLSYNELVTIAHGAEVQAGTGLGDVVGQARGGVPLRLEPGGPQHNDVDAIPARARVEYHTLGELSTADVVGGDTETLTRAGERALSMVVEDPTLDTVTRASRQFSREAELLTEAVQAVIRDVTEAGGDAAMAMLGETVFSFGTGLTDAGYDASVCEVYPPGATVENGPS</sequence>
<dbReference type="UniPathway" id="UPA00241"/>
<organism evidence="3 4">
    <name type="scientific">Haloarcula pellucida</name>
    <dbReference type="NCBI Taxonomy" id="1427151"/>
    <lineage>
        <taxon>Archaea</taxon>
        <taxon>Methanobacteriati</taxon>
        <taxon>Methanobacteriota</taxon>
        <taxon>Stenosarchaea group</taxon>
        <taxon>Halobacteria</taxon>
        <taxon>Halobacteriales</taxon>
        <taxon>Haloarculaceae</taxon>
        <taxon>Haloarcula</taxon>
    </lineage>
</organism>
<dbReference type="EMBL" id="BMOU01000001">
    <property type="protein sequence ID" value="GGN84567.1"/>
    <property type="molecule type" value="Genomic_DNA"/>
</dbReference>
<evidence type="ECO:0000313" key="4">
    <source>
        <dbReference type="Proteomes" id="UP000605784"/>
    </source>
</evidence>
<accession>A0A830GFT0</accession>
<keyword evidence="1" id="KW-0173">Coenzyme A biosynthesis</keyword>
<dbReference type="PIRSF" id="PIRSF016896">
    <property type="entry name" value="GHMP_arc_MJ0969"/>
    <property type="match status" value="1"/>
</dbReference>
<protein>
    <recommendedName>
        <fullName evidence="1">Pantoate kinase</fullName>
        <shortName evidence="1">PoK</shortName>
        <ecNumber evidence="1">2.7.1.169</ecNumber>
    </recommendedName>
</protein>
<dbReference type="GO" id="GO:0016301">
    <property type="term" value="F:kinase activity"/>
    <property type="evidence" value="ECO:0007669"/>
    <property type="project" value="UniProtKB-UniRule"/>
</dbReference>
<keyword evidence="1 3" id="KW-0418">Kinase</keyword>
<dbReference type="HAMAP" id="MF_02223">
    <property type="entry name" value="Pantoate_kinase"/>
    <property type="match status" value="1"/>
</dbReference>
<name>A0A830GFT0_9EURY</name>
<proteinExistence type="inferred from homology"/>
<dbReference type="PANTHER" id="PTHR42282">
    <property type="entry name" value="PANTOATE KINASE-RELATED"/>
    <property type="match status" value="1"/>
</dbReference>
<dbReference type="EC" id="2.7.1.169" evidence="1"/>
<evidence type="ECO:0000259" key="2">
    <source>
        <dbReference type="Pfam" id="PF00288"/>
    </source>
</evidence>
<gene>
    <name evidence="3" type="ORF">GCM10009030_00310</name>
</gene>
<dbReference type="Pfam" id="PF00288">
    <property type="entry name" value="GHMP_kinases_N"/>
    <property type="match status" value="1"/>
</dbReference>
<dbReference type="InterPro" id="IPR012043">
    <property type="entry name" value="PoK"/>
</dbReference>
<keyword evidence="1" id="KW-0067">ATP-binding</keyword>
<dbReference type="Proteomes" id="UP000605784">
    <property type="component" value="Unassembled WGS sequence"/>
</dbReference>
<dbReference type="AlphaFoldDB" id="A0A830GFT0"/>
<keyword evidence="1" id="KW-0547">Nucleotide-binding</keyword>
<reference evidence="3" key="2">
    <citation type="submission" date="2020-09" db="EMBL/GenBank/DDBJ databases">
        <authorList>
            <person name="Sun Q."/>
            <person name="Ohkuma M."/>
        </authorList>
    </citation>
    <scope>NUCLEOTIDE SEQUENCE</scope>
    <source>
        <strain evidence="3">JCM 17820</strain>
    </source>
</reference>
<keyword evidence="1" id="KW-0808">Transferase</keyword>
<dbReference type="SUPFAM" id="SSF54211">
    <property type="entry name" value="Ribosomal protein S5 domain 2-like"/>
    <property type="match status" value="1"/>
</dbReference>
<dbReference type="InterPro" id="IPR020568">
    <property type="entry name" value="Ribosomal_Su5_D2-typ_SF"/>
</dbReference>
<comment type="pathway">
    <text evidence="1">Cofactor biosynthesis; coenzyme A biosynthesis.</text>
</comment>
<comment type="catalytic activity">
    <reaction evidence="1">
        <text>(R)-pantoate + ATP = (R)-4-phosphopantoate + ADP + H(+)</text>
        <dbReference type="Rhea" id="RHEA:28246"/>
        <dbReference type="ChEBI" id="CHEBI:15378"/>
        <dbReference type="ChEBI" id="CHEBI:15980"/>
        <dbReference type="ChEBI" id="CHEBI:30616"/>
        <dbReference type="ChEBI" id="CHEBI:61294"/>
        <dbReference type="ChEBI" id="CHEBI:456216"/>
        <dbReference type="EC" id="2.7.1.169"/>
    </reaction>
</comment>
<dbReference type="Gene3D" id="3.30.230.10">
    <property type="match status" value="1"/>
</dbReference>
<feature type="domain" description="GHMP kinase N-terminal" evidence="2">
    <location>
        <begin position="88"/>
        <end position="165"/>
    </location>
</feature>